<proteinExistence type="predicted"/>
<name>A0A165DQQ6_9BASI</name>
<protein>
    <submittedName>
        <fullName evidence="1">Uncharacterized protein</fullName>
    </submittedName>
</protein>
<dbReference type="AlphaFoldDB" id="A0A165DQQ6"/>
<gene>
    <name evidence="1" type="ORF">CALCODRAFT_420609</name>
</gene>
<keyword evidence="2" id="KW-1185">Reference proteome</keyword>
<dbReference type="OrthoDB" id="3193212at2759"/>
<dbReference type="Proteomes" id="UP000076842">
    <property type="component" value="Unassembled WGS sequence"/>
</dbReference>
<accession>A0A165DQQ6</accession>
<sequence>GIRHFVWEHAEVVNRILTRVELSGGTFNGPKMVVFVPKVIILGQLCSYEGRHPEPSKVAKIRDWP</sequence>
<feature type="non-terminal residue" evidence="1">
    <location>
        <position position="1"/>
    </location>
</feature>
<evidence type="ECO:0000313" key="2">
    <source>
        <dbReference type="Proteomes" id="UP000076842"/>
    </source>
</evidence>
<evidence type="ECO:0000313" key="1">
    <source>
        <dbReference type="EMBL" id="KZT53329.1"/>
    </source>
</evidence>
<dbReference type="InParanoid" id="A0A165DQQ6"/>
<organism evidence="1 2">
    <name type="scientific">Calocera cornea HHB12733</name>
    <dbReference type="NCBI Taxonomy" id="1353952"/>
    <lineage>
        <taxon>Eukaryota</taxon>
        <taxon>Fungi</taxon>
        <taxon>Dikarya</taxon>
        <taxon>Basidiomycota</taxon>
        <taxon>Agaricomycotina</taxon>
        <taxon>Dacrymycetes</taxon>
        <taxon>Dacrymycetales</taxon>
        <taxon>Dacrymycetaceae</taxon>
        <taxon>Calocera</taxon>
    </lineage>
</organism>
<dbReference type="STRING" id="1353952.A0A165DQQ6"/>
<dbReference type="EMBL" id="KV424040">
    <property type="protein sequence ID" value="KZT53329.1"/>
    <property type="molecule type" value="Genomic_DNA"/>
</dbReference>
<feature type="non-terminal residue" evidence="1">
    <location>
        <position position="65"/>
    </location>
</feature>
<reference evidence="1 2" key="1">
    <citation type="journal article" date="2016" name="Mol. Biol. Evol.">
        <title>Comparative Genomics of Early-Diverging Mushroom-Forming Fungi Provides Insights into the Origins of Lignocellulose Decay Capabilities.</title>
        <authorList>
            <person name="Nagy L.G."/>
            <person name="Riley R."/>
            <person name="Tritt A."/>
            <person name="Adam C."/>
            <person name="Daum C."/>
            <person name="Floudas D."/>
            <person name="Sun H."/>
            <person name="Yadav J.S."/>
            <person name="Pangilinan J."/>
            <person name="Larsson K.H."/>
            <person name="Matsuura K."/>
            <person name="Barry K."/>
            <person name="Labutti K."/>
            <person name="Kuo R."/>
            <person name="Ohm R.A."/>
            <person name="Bhattacharya S.S."/>
            <person name="Shirouzu T."/>
            <person name="Yoshinaga Y."/>
            <person name="Martin F.M."/>
            <person name="Grigoriev I.V."/>
            <person name="Hibbett D.S."/>
        </authorList>
    </citation>
    <scope>NUCLEOTIDE SEQUENCE [LARGE SCALE GENOMIC DNA]</scope>
    <source>
        <strain evidence="1 2">HHB12733</strain>
    </source>
</reference>